<evidence type="ECO:0000313" key="2">
    <source>
        <dbReference type="EMBL" id="AXY21613.1"/>
    </source>
</evidence>
<name>A0A347W9S0_9PROT</name>
<organism evidence="2 3">
    <name type="scientific">Komagataeibacter saccharivorans</name>
    <dbReference type="NCBI Taxonomy" id="265959"/>
    <lineage>
        <taxon>Bacteria</taxon>
        <taxon>Pseudomonadati</taxon>
        <taxon>Pseudomonadota</taxon>
        <taxon>Alphaproteobacteria</taxon>
        <taxon>Acetobacterales</taxon>
        <taxon>Acetobacteraceae</taxon>
        <taxon>Komagataeibacter</taxon>
    </lineage>
</organism>
<feature type="compositionally biased region" description="Basic and acidic residues" evidence="1">
    <location>
        <begin position="33"/>
        <end position="43"/>
    </location>
</feature>
<reference evidence="2 3" key="1">
    <citation type="submission" date="2017-08" db="EMBL/GenBank/DDBJ databases">
        <title>Complete genome sequence of Gluconacetobacter saccharivorans CV1 isolated from Fermented Vinegar.</title>
        <authorList>
            <person name="Kim S.-Y."/>
        </authorList>
    </citation>
    <scope>NUCLEOTIDE SEQUENCE [LARGE SCALE GENOMIC DNA]</scope>
    <source>
        <strain evidence="2 3">CV1</strain>
    </source>
</reference>
<dbReference type="OrthoDB" id="7222758at2"/>
<keyword evidence="3" id="KW-1185">Reference proteome</keyword>
<dbReference type="RefSeq" id="WP_118962554.1">
    <property type="nucleotide sequence ID" value="NZ_CP023036.1"/>
</dbReference>
<protein>
    <submittedName>
        <fullName evidence="2">Uncharacterized protein</fullName>
    </submittedName>
</protein>
<sequence length="104" mass="11038">MNVSDIIMPPEHDMAHTPSDAGPADTGPAENGQNRHHDQNPADRLELALNRIAFALDRRAELASVARPSAPDTDLQALAANIDALIARVRDVLGDEGRLIGGEG</sequence>
<dbReference type="GeneID" id="98314142"/>
<proteinExistence type="predicted"/>
<dbReference type="KEGG" id="ksc:CD178_00810"/>
<dbReference type="AlphaFoldDB" id="A0A347W9S0"/>
<evidence type="ECO:0000313" key="3">
    <source>
        <dbReference type="Proteomes" id="UP000264120"/>
    </source>
</evidence>
<accession>A0A347W9S0</accession>
<dbReference type="EMBL" id="CP023036">
    <property type="protein sequence ID" value="AXY21613.1"/>
    <property type="molecule type" value="Genomic_DNA"/>
</dbReference>
<feature type="region of interest" description="Disordered" evidence="1">
    <location>
        <begin position="1"/>
        <end position="43"/>
    </location>
</feature>
<evidence type="ECO:0000256" key="1">
    <source>
        <dbReference type="SAM" id="MobiDB-lite"/>
    </source>
</evidence>
<gene>
    <name evidence="2" type="ORF">CD178_00810</name>
</gene>
<dbReference type="Proteomes" id="UP000264120">
    <property type="component" value="Chromosome"/>
</dbReference>